<organism evidence="1 2">
    <name type="scientific">Sphingorhabdus buctiana</name>
    <dbReference type="NCBI Taxonomy" id="1508805"/>
    <lineage>
        <taxon>Bacteria</taxon>
        <taxon>Pseudomonadati</taxon>
        <taxon>Pseudomonadota</taxon>
        <taxon>Alphaproteobacteria</taxon>
        <taxon>Sphingomonadales</taxon>
        <taxon>Sphingomonadaceae</taxon>
        <taxon>Sphingorhabdus</taxon>
    </lineage>
</organism>
<dbReference type="RefSeq" id="WP_381512016.1">
    <property type="nucleotide sequence ID" value="NZ_JBHUEL010000003.1"/>
</dbReference>
<evidence type="ECO:0000313" key="1">
    <source>
        <dbReference type="EMBL" id="MFD1766211.1"/>
    </source>
</evidence>
<accession>A0ABW4MDI7</accession>
<dbReference type="EMBL" id="JBHUEL010000003">
    <property type="protein sequence ID" value="MFD1766211.1"/>
    <property type="molecule type" value="Genomic_DNA"/>
</dbReference>
<gene>
    <name evidence="1" type="ORF">ACFSAG_05065</name>
</gene>
<reference evidence="2" key="1">
    <citation type="journal article" date="2019" name="Int. J. Syst. Evol. Microbiol.">
        <title>The Global Catalogue of Microorganisms (GCM) 10K type strain sequencing project: providing services to taxonomists for standard genome sequencing and annotation.</title>
        <authorList>
            <consortium name="The Broad Institute Genomics Platform"/>
            <consortium name="The Broad Institute Genome Sequencing Center for Infectious Disease"/>
            <person name="Wu L."/>
            <person name="Ma J."/>
        </authorList>
    </citation>
    <scope>NUCLEOTIDE SEQUENCE [LARGE SCALE GENOMIC DNA]</scope>
    <source>
        <strain evidence="2">CGMCC 1.12449</strain>
    </source>
</reference>
<protein>
    <submittedName>
        <fullName evidence="1">DUF3489 domain-containing protein</fullName>
    </submittedName>
</protein>
<keyword evidence="2" id="KW-1185">Reference proteome</keyword>
<sequence>MTTNNFTQSTRPRQTSKLLATRPSKATIVASLLSRKTGASIADMETATGWQPHSYRAFLSGLRKQGRTLRRFKRNDGTSVYRLLQVGAS</sequence>
<dbReference type="InterPro" id="IPR021880">
    <property type="entry name" value="DUF3489"/>
</dbReference>
<comment type="caution">
    <text evidence="1">The sequence shown here is derived from an EMBL/GenBank/DDBJ whole genome shotgun (WGS) entry which is preliminary data.</text>
</comment>
<name>A0ABW4MDI7_9SPHN</name>
<proteinExistence type="predicted"/>
<dbReference type="Proteomes" id="UP001597215">
    <property type="component" value="Unassembled WGS sequence"/>
</dbReference>
<dbReference type="Pfam" id="PF11994">
    <property type="entry name" value="DUF3489"/>
    <property type="match status" value="1"/>
</dbReference>
<evidence type="ECO:0000313" key="2">
    <source>
        <dbReference type="Proteomes" id="UP001597215"/>
    </source>
</evidence>